<reference evidence="1" key="2">
    <citation type="submission" date="2022-06" db="UniProtKB">
        <authorList>
            <consortium name="EnsemblMetazoa"/>
        </authorList>
    </citation>
    <scope>IDENTIFICATION</scope>
    <source>
        <strain evidence="1">PS312</strain>
    </source>
</reference>
<sequence>MFRVNSTSDLIDEGKVIDKSLESISEMHEFLVIRNVGFRLNDTASEREGRGRRRDEGTDVRSARDTVVSEVIPAKGIEITEMTDCEGLGPAQWILVYERGE</sequence>
<keyword evidence="2" id="KW-1185">Reference proteome</keyword>
<accession>A0A8R1UV88</accession>
<evidence type="ECO:0000313" key="2">
    <source>
        <dbReference type="Proteomes" id="UP000005239"/>
    </source>
</evidence>
<accession>A0A2A6CTV3</accession>
<organism evidence="1 2">
    <name type="scientific">Pristionchus pacificus</name>
    <name type="common">Parasitic nematode worm</name>
    <dbReference type="NCBI Taxonomy" id="54126"/>
    <lineage>
        <taxon>Eukaryota</taxon>
        <taxon>Metazoa</taxon>
        <taxon>Ecdysozoa</taxon>
        <taxon>Nematoda</taxon>
        <taxon>Chromadorea</taxon>
        <taxon>Rhabditida</taxon>
        <taxon>Rhabditina</taxon>
        <taxon>Diplogasteromorpha</taxon>
        <taxon>Diplogasteroidea</taxon>
        <taxon>Neodiplogasteridae</taxon>
        <taxon>Pristionchus</taxon>
    </lineage>
</organism>
<protein>
    <submittedName>
        <fullName evidence="1">Uncharacterized protein</fullName>
    </submittedName>
</protein>
<proteinExistence type="predicted"/>
<reference evidence="2" key="1">
    <citation type="journal article" date="2008" name="Nat. Genet.">
        <title>The Pristionchus pacificus genome provides a unique perspective on nematode lifestyle and parasitism.</title>
        <authorList>
            <person name="Dieterich C."/>
            <person name="Clifton S.W."/>
            <person name="Schuster L.N."/>
            <person name="Chinwalla A."/>
            <person name="Delehaunty K."/>
            <person name="Dinkelacker I."/>
            <person name="Fulton L."/>
            <person name="Fulton R."/>
            <person name="Godfrey J."/>
            <person name="Minx P."/>
            <person name="Mitreva M."/>
            <person name="Roeseler W."/>
            <person name="Tian H."/>
            <person name="Witte H."/>
            <person name="Yang S.P."/>
            <person name="Wilson R.K."/>
            <person name="Sommer R.J."/>
        </authorList>
    </citation>
    <scope>NUCLEOTIDE SEQUENCE [LARGE SCALE GENOMIC DNA]</scope>
    <source>
        <strain evidence="2">PS312</strain>
    </source>
</reference>
<dbReference type="AlphaFoldDB" id="A0A2A6CTV3"/>
<evidence type="ECO:0000313" key="1">
    <source>
        <dbReference type="EnsemblMetazoa" id="PPA39710.1"/>
    </source>
</evidence>
<name>A0A2A6CTV3_PRIPA</name>
<dbReference type="EnsemblMetazoa" id="PPA39710.1">
    <property type="protein sequence ID" value="PPA39710.1"/>
    <property type="gene ID" value="WBGene00278079"/>
</dbReference>
<gene>
    <name evidence="1" type="primary">WBGene00278079</name>
</gene>
<dbReference type="Proteomes" id="UP000005239">
    <property type="component" value="Unassembled WGS sequence"/>
</dbReference>